<feature type="region of interest" description="Disordered" evidence="1">
    <location>
        <begin position="1"/>
        <end position="26"/>
    </location>
</feature>
<evidence type="ECO:0008006" key="4">
    <source>
        <dbReference type="Google" id="ProtNLM"/>
    </source>
</evidence>
<reference evidence="3" key="1">
    <citation type="journal article" date="2019" name="Int. J. Syst. Evol. Microbiol.">
        <title>The Global Catalogue of Microorganisms (GCM) 10K type strain sequencing project: providing services to taxonomists for standard genome sequencing and annotation.</title>
        <authorList>
            <consortium name="The Broad Institute Genomics Platform"/>
            <consortium name="The Broad Institute Genome Sequencing Center for Infectious Disease"/>
            <person name="Wu L."/>
            <person name="Ma J."/>
        </authorList>
    </citation>
    <scope>NUCLEOTIDE SEQUENCE [LARGE SCALE GENOMIC DNA]</scope>
    <source>
        <strain evidence="3">JCM 3325</strain>
    </source>
</reference>
<comment type="caution">
    <text evidence="2">The sequence shown here is derived from an EMBL/GenBank/DDBJ whole genome shotgun (WGS) entry which is preliminary data.</text>
</comment>
<accession>A0ABP5X749</accession>
<name>A0ABP5X749_9ACTN</name>
<dbReference type="EMBL" id="BAAARW010000030">
    <property type="protein sequence ID" value="GAA2445811.1"/>
    <property type="molecule type" value="Genomic_DNA"/>
</dbReference>
<evidence type="ECO:0000313" key="3">
    <source>
        <dbReference type="Proteomes" id="UP001501231"/>
    </source>
</evidence>
<evidence type="ECO:0000256" key="1">
    <source>
        <dbReference type="SAM" id="MobiDB-lite"/>
    </source>
</evidence>
<proteinExistence type="predicted"/>
<protein>
    <recommendedName>
        <fullName evidence="4">Fe2OG dioxygenase domain-containing protein</fullName>
    </recommendedName>
</protein>
<feature type="compositionally biased region" description="Polar residues" evidence="1">
    <location>
        <begin position="1"/>
        <end position="11"/>
    </location>
</feature>
<organism evidence="2 3">
    <name type="scientific">Actinomadura vinacea</name>
    <dbReference type="NCBI Taxonomy" id="115336"/>
    <lineage>
        <taxon>Bacteria</taxon>
        <taxon>Bacillati</taxon>
        <taxon>Actinomycetota</taxon>
        <taxon>Actinomycetes</taxon>
        <taxon>Streptosporangiales</taxon>
        <taxon>Thermomonosporaceae</taxon>
        <taxon>Actinomadura</taxon>
    </lineage>
</organism>
<keyword evidence="3" id="KW-1185">Reference proteome</keyword>
<evidence type="ECO:0000313" key="2">
    <source>
        <dbReference type="EMBL" id="GAA2445811.1"/>
    </source>
</evidence>
<dbReference type="Proteomes" id="UP001501231">
    <property type="component" value="Unassembled WGS sequence"/>
</dbReference>
<gene>
    <name evidence="2" type="ORF">GCM10010191_73440</name>
</gene>
<sequence>MATGNSASQVRSGEPPVFIEETGQKGADLDADRRGVISAALSSLLFPDRIADRGAFRALARQLDETSSCRVDGLWPDPLRRRLASEASRLAGRARLSHRVGRRVGAASDSHQYWLDRGPLLQALHHSPQLLTLAELLSGRPMAPFQAAYLYYPPGAYCGLHTDRPEFELQMLVHLRGDIGPLLLHPELASASAAEIAEHGGARTSGGGVPLTYPEHGVTVFRGAGIPHERPLHHGPDIGVVLALNYHAR</sequence>